<keyword evidence="1" id="KW-0285">Flavoprotein</keyword>
<reference evidence="5" key="1">
    <citation type="journal article" date="2015" name="MBio">
        <title>Genome-Resolved Metagenomic Analysis Reveals Roles for Candidate Phyla and Other Microbial Community Members in Biogeochemical Transformations in Oil Reservoirs.</title>
        <authorList>
            <person name="Hu P."/>
            <person name="Tom L."/>
            <person name="Singh A."/>
            <person name="Thomas B.C."/>
            <person name="Baker B.J."/>
            <person name="Piceno Y.M."/>
            <person name="Andersen G.L."/>
            <person name="Banfield J.F."/>
        </authorList>
    </citation>
    <scope>NUCLEOTIDE SEQUENCE [LARGE SCALE GENOMIC DNA]</scope>
</reference>
<evidence type="ECO:0000256" key="2">
    <source>
        <dbReference type="ARBA" id="ARBA00022827"/>
    </source>
</evidence>
<dbReference type="Gene3D" id="3.40.50.80">
    <property type="entry name" value="Nucleotide-binding domain of ferredoxin-NADP reductase (FNR) module"/>
    <property type="match status" value="1"/>
</dbReference>
<evidence type="ECO:0000256" key="1">
    <source>
        <dbReference type="ARBA" id="ARBA00022630"/>
    </source>
</evidence>
<feature type="domain" description="Oxidoreductase FAD/NAD(P)-binding" evidence="3">
    <location>
        <begin position="4"/>
        <end position="57"/>
    </location>
</feature>
<dbReference type="Proteomes" id="UP000054092">
    <property type="component" value="Unassembled WGS sequence"/>
</dbReference>
<evidence type="ECO:0000259" key="3">
    <source>
        <dbReference type="Pfam" id="PF00175"/>
    </source>
</evidence>
<protein>
    <submittedName>
        <fullName evidence="4">Na+-transporting NADH:ubiquinone oxidoreductase, subunit NqrF</fullName>
    </submittedName>
</protein>
<keyword evidence="4" id="KW-0830">Ubiquinone</keyword>
<dbReference type="PATRIC" id="fig|1184387.3.peg.1895"/>
<dbReference type="PANTHER" id="PTHR43644:SF1">
    <property type="entry name" value="NAD(P)H-FLAVIN REDUCTASE"/>
    <property type="match status" value="1"/>
</dbReference>
<sequence length="77" mass="8737">MPNFHFIPALSDPQQEDNWQGEIGLITDVVDRYLSEQGDDVAREGYLCGSPGMINACIDVLTKHKITEEKIYYDKFG</sequence>
<gene>
    <name evidence="4" type="ORF">XD94_1425</name>
</gene>
<dbReference type="InterPro" id="IPR039261">
    <property type="entry name" value="FNR_nucleotide-bd"/>
</dbReference>
<organism evidence="4 5">
    <name type="scientific">Mesotoga prima</name>
    <dbReference type="NCBI Taxonomy" id="1184387"/>
    <lineage>
        <taxon>Bacteria</taxon>
        <taxon>Thermotogati</taxon>
        <taxon>Thermotogota</taxon>
        <taxon>Thermotogae</taxon>
        <taxon>Kosmotogales</taxon>
        <taxon>Kosmotogaceae</taxon>
        <taxon>Mesotoga</taxon>
    </lineage>
</organism>
<name>A0A101HLX7_9BACT</name>
<dbReference type="PANTHER" id="PTHR43644">
    <property type="entry name" value="NA(+)-TRANSLOCATING NADH-QUINONE REDUCTASE SUBUNIT"/>
    <property type="match status" value="1"/>
</dbReference>
<feature type="non-terminal residue" evidence="4">
    <location>
        <position position="1"/>
    </location>
</feature>
<dbReference type="InterPro" id="IPR001433">
    <property type="entry name" value="OxRdtase_FAD/NAD-bd"/>
</dbReference>
<accession>A0A101HLX7</accession>
<proteinExistence type="predicted"/>
<evidence type="ECO:0000313" key="5">
    <source>
        <dbReference type="Proteomes" id="UP000054092"/>
    </source>
</evidence>
<keyword evidence="2" id="KW-0274">FAD</keyword>
<dbReference type="EMBL" id="LGGP01000275">
    <property type="protein sequence ID" value="KUK79296.1"/>
    <property type="molecule type" value="Genomic_DNA"/>
</dbReference>
<dbReference type="Pfam" id="PF00175">
    <property type="entry name" value="NAD_binding_1"/>
    <property type="match status" value="1"/>
</dbReference>
<comment type="caution">
    <text evidence="4">The sequence shown here is derived from an EMBL/GenBank/DDBJ whole genome shotgun (WGS) entry which is preliminary data.</text>
</comment>
<dbReference type="SUPFAM" id="SSF52343">
    <property type="entry name" value="Ferredoxin reductase-like, C-terminal NADP-linked domain"/>
    <property type="match status" value="1"/>
</dbReference>
<dbReference type="AlphaFoldDB" id="A0A101HLX7"/>
<evidence type="ECO:0000313" key="4">
    <source>
        <dbReference type="EMBL" id="KUK79296.1"/>
    </source>
</evidence>